<protein>
    <submittedName>
        <fullName evidence="4">Glycosyltransferase</fullName>
        <ecNumber evidence="4">2.4.-.-</ecNumber>
    </submittedName>
</protein>
<dbReference type="PANTHER" id="PTHR46401:SF2">
    <property type="entry name" value="GLYCOSYLTRANSFERASE WBBK-RELATED"/>
    <property type="match status" value="1"/>
</dbReference>
<accession>A0ABU7XCN2</accession>
<evidence type="ECO:0000313" key="5">
    <source>
        <dbReference type="Proteomes" id="UP001350748"/>
    </source>
</evidence>
<dbReference type="RefSeq" id="WP_332080047.1">
    <property type="nucleotide sequence ID" value="NZ_JAZHYN010000002.1"/>
</dbReference>
<feature type="domain" description="Glycosyl transferase family 1" evidence="3">
    <location>
        <begin position="267"/>
        <end position="423"/>
    </location>
</feature>
<dbReference type="GO" id="GO:0016757">
    <property type="term" value="F:glycosyltransferase activity"/>
    <property type="evidence" value="ECO:0007669"/>
    <property type="project" value="UniProtKB-KW"/>
</dbReference>
<dbReference type="EC" id="2.4.-.-" evidence="4"/>
<dbReference type="PANTHER" id="PTHR46401">
    <property type="entry name" value="GLYCOSYLTRANSFERASE WBBK-RELATED"/>
    <property type="match status" value="1"/>
</dbReference>
<dbReference type="Pfam" id="PF00534">
    <property type="entry name" value="Glycos_transf_1"/>
    <property type="match status" value="1"/>
</dbReference>
<name>A0ABU7XCN2_9HYPH</name>
<evidence type="ECO:0000259" key="3">
    <source>
        <dbReference type="Pfam" id="PF00534"/>
    </source>
</evidence>
<reference evidence="4 5" key="1">
    <citation type="submission" date="2024-02" db="EMBL/GenBank/DDBJ databases">
        <authorList>
            <person name="Grouzdev D."/>
        </authorList>
    </citation>
    <scope>NUCLEOTIDE SEQUENCE [LARGE SCALE GENOMIC DNA]</scope>
    <source>
        <strain evidence="4 5">9N</strain>
    </source>
</reference>
<comment type="caution">
    <text evidence="4">The sequence shown here is derived from an EMBL/GenBank/DDBJ whole genome shotgun (WGS) entry which is preliminary data.</text>
</comment>
<dbReference type="Proteomes" id="UP001350748">
    <property type="component" value="Unassembled WGS sequence"/>
</dbReference>
<evidence type="ECO:0000256" key="1">
    <source>
        <dbReference type="ARBA" id="ARBA00022679"/>
    </source>
</evidence>
<dbReference type="Gene3D" id="3.40.50.2000">
    <property type="entry name" value="Glycogen Phosphorylase B"/>
    <property type="match status" value="1"/>
</dbReference>
<feature type="region of interest" description="Disordered" evidence="2">
    <location>
        <begin position="232"/>
        <end position="261"/>
    </location>
</feature>
<organism evidence="4 5">
    <name type="scientific">Methylocystis borbori</name>
    <dbReference type="NCBI Taxonomy" id="3118750"/>
    <lineage>
        <taxon>Bacteria</taxon>
        <taxon>Pseudomonadati</taxon>
        <taxon>Pseudomonadota</taxon>
        <taxon>Alphaproteobacteria</taxon>
        <taxon>Hyphomicrobiales</taxon>
        <taxon>Methylocystaceae</taxon>
        <taxon>Methylocystis</taxon>
    </lineage>
</organism>
<feature type="compositionally biased region" description="Basic and acidic residues" evidence="2">
    <location>
        <begin position="248"/>
        <end position="259"/>
    </location>
</feature>
<evidence type="ECO:0000313" key="4">
    <source>
        <dbReference type="EMBL" id="MEF3365146.1"/>
    </source>
</evidence>
<keyword evidence="4" id="KW-0328">Glycosyltransferase</keyword>
<dbReference type="InterPro" id="IPR001296">
    <property type="entry name" value="Glyco_trans_1"/>
</dbReference>
<gene>
    <name evidence="4" type="ORF">V3H18_01225</name>
</gene>
<proteinExistence type="predicted"/>
<feature type="compositionally biased region" description="Low complexity" evidence="2">
    <location>
        <begin position="236"/>
        <end position="246"/>
    </location>
</feature>
<keyword evidence="5" id="KW-1185">Reference proteome</keyword>
<evidence type="ECO:0000256" key="2">
    <source>
        <dbReference type="SAM" id="MobiDB-lite"/>
    </source>
</evidence>
<sequence>MRCAVLMPNIWRGGILNFGVLISNIISEIEFDGRSTEVSFCVPNGYNLDLIVGLNDSVNVITFDHAPYKADFAFRTFVQNKAAPSLKDVHGVGSLNDMTYPRASGGALDIVLADVWVLLTGLFNYGPIIPLKPYLVYAPDFIQRIVPEIYDDPPISPAWMMNAWQALALQRSAGVIVTSNQTGKDALTYAGVRPDKIHRLPMANAPLFKEDPNLAEKIVRKRKKIAQYLPAEGGRAPSSALPPAAARKTSDEDRGRNEEETLDDIIAADRPYFLWVTNTTVHKNQQRALQALERYYEEGGALRCVICGADTDRYRKPSQLPVVNAIYERLRSSPALQENAYLAGEVGNERFRQLLTEAAFLWHNVIYDNGTFSVIEAARVGTPCLVSAYPQMIEILEHFSIEAELFDPWDLADAARGLKAMEKKLAEGEPRAPKDIGDQDRIIFREKLADLLRGALRETTETAL</sequence>
<keyword evidence="1 4" id="KW-0808">Transferase</keyword>
<dbReference type="SUPFAM" id="SSF53756">
    <property type="entry name" value="UDP-Glycosyltransferase/glycogen phosphorylase"/>
    <property type="match status" value="1"/>
</dbReference>
<dbReference type="EMBL" id="JAZHYN010000002">
    <property type="protein sequence ID" value="MEF3365146.1"/>
    <property type="molecule type" value="Genomic_DNA"/>
</dbReference>